<dbReference type="GO" id="GO:0008831">
    <property type="term" value="F:dTDP-4-dehydrorhamnose reductase activity"/>
    <property type="evidence" value="ECO:0007669"/>
    <property type="project" value="UniProtKB-EC"/>
</dbReference>
<evidence type="ECO:0000313" key="5">
    <source>
        <dbReference type="Proteomes" id="UP000248724"/>
    </source>
</evidence>
<dbReference type="GO" id="GO:0019305">
    <property type="term" value="P:dTDP-rhamnose biosynthetic process"/>
    <property type="evidence" value="ECO:0007669"/>
    <property type="project" value="UniProtKB-UniPathway"/>
</dbReference>
<dbReference type="InterPro" id="IPR036291">
    <property type="entry name" value="NAD(P)-bd_dom_sf"/>
</dbReference>
<evidence type="ECO:0000259" key="3">
    <source>
        <dbReference type="Pfam" id="PF04321"/>
    </source>
</evidence>
<keyword evidence="2" id="KW-0560">Oxidoreductase</keyword>
<dbReference type="SUPFAM" id="SSF51735">
    <property type="entry name" value="NAD(P)-binding Rossmann-fold domains"/>
    <property type="match status" value="1"/>
</dbReference>
<protein>
    <recommendedName>
        <fullName evidence="2">dTDP-4-dehydrorhamnose reductase</fullName>
        <ecNumber evidence="2">1.1.1.133</ecNumber>
    </recommendedName>
</protein>
<dbReference type="CDD" id="cd05254">
    <property type="entry name" value="dTDP_HR_like_SDR_e"/>
    <property type="match status" value="1"/>
</dbReference>
<gene>
    <name evidence="4" type="primary">rfbD</name>
    <name evidence="4" type="ORF">DLM65_00205</name>
</gene>
<dbReference type="PANTHER" id="PTHR10491">
    <property type="entry name" value="DTDP-4-DEHYDRORHAMNOSE REDUCTASE"/>
    <property type="match status" value="1"/>
</dbReference>
<evidence type="ECO:0000256" key="1">
    <source>
        <dbReference type="ARBA" id="ARBA00010944"/>
    </source>
</evidence>
<dbReference type="NCBIfam" id="TIGR01214">
    <property type="entry name" value="rmlD"/>
    <property type="match status" value="1"/>
</dbReference>
<evidence type="ECO:0000256" key="2">
    <source>
        <dbReference type="RuleBase" id="RU364082"/>
    </source>
</evidence>
<dbReference type="Pfam" id="PF04321">
    <property type="entry name" value="RmlD_sub_bind"/>
    <property type="match status" value="1"/>
</dbReference>
<dbReference type="InterPro" id="IPR029903">
    <property type="entry name" value="RmlD-like-bd"/>
</dbReference>
<evidence type="ECO:0000313" key="4">
    <source>
        <dbReference type="EMBL" id="PZR84253.1"/>
    </source>
</evidence>
<dbReference type="PANTHER" id="PTHR10491:SF4">
    <property type="entry name" value="METHIONINE ADENOSYLTRANSFERASE 2 SUBUNIT BETA"/>
    <property type="match status" value="1"/>
</dbReference>
<dbReference type="InterPro" id="IPR005913">
    <property type="entry name" value="dTDP_dehydrorham_reduct"/>
</dbReference>
<dbReference type="EMBL" id="QHBU01000007">
    <property type="protein sequence ID" value="PZR84253.1"/>
    <property type="molecule type" value="Genomic_DNA"/>
</dbReference>
<comment type="pathway">
    <text evidence="2">Carbohydrate biosynthesis; dTDP-L-rhamnose biosynthesis.</text>
</comment>
<dbReference type="Proteomes" id="UP000248724">
    <property type="component" value="Unassembled WGS sequence"/>
</dbReference>
<accession>A0A2W5ZFU8</accession>
<comment type="function">
    <text evidence="2">Catalyzes the reduction of dTDP-6-deoxy-L-lyxo-4-hexulose to yield dTDP-L-rhamnose.</text>
</comment>
<dbReference type="Gene3D" id="3.90.25.10">
    <property type="entry name" value="UDP-galactose 4-epimerase, domain 1"/>
    <property type="match status" value="1"/>
</dbReference>
<reference evidence="4 5" key="1">
    <citation type="journal article" date="2017" name="Nature">
        <title>Atmospheric trace gases support primary production in Antarctic desert surface soil.</title>
        <authorList>
            <person name="Ji M."/>
            <person name="Greening C."/>
            <person name="Vanwonterghem I."/>
            <person name="Carere C.R."/>
            <person name="Bay S.K."/>
            <person name="Steen J.A."/>
            <person name="Montgomery K."/>
            <person name="Lines T."/>
            <person name="Beardall J."/>
            <person name="van Dorst J."/>
            <person name="Snape I."/>
            <person name="Stott M.B."/>
            <person name="Hugenholtz P."/>
            <person name="Ferrari B.C."/>
        </authorList>
    </citation>
    <scope>NUCLEOTIDE SEQUENCE [LARGE SCALE GENOMIC DNA]</scope>
    <source>
        <strain evidence="4">RRmetagenome_bin12</strain>
    </source>
</reference>
<dbReference type="AlphaFoldDB" id="A0A2W5ZFU8"/>
<keyword evidence="2" id="KW-0521">NADP</keyword>
<proteinExistence type="inferred from homology"/>
<dbReference type="EC" id="1.1.1.133" evidence="2"/>
<feature type="domain" description="RmlD-like substrate binding" evidence="3">
    <location>
        <begin position="40"/>
        <end position="321"/>
    </location>
</feature>
<dbReference type="UniPathway" id="UPA00124"/>
<organism evidence="4 5">
    <name type="scientific">Candidatus Aeolococcus gillhamiae</name>
    <dbReference type="NCBI Taxonomy" id="3127015"/>
    <lineage>
        <taxon>Bacteria</taxon>
        <taxon>Bacillati</taxon>
        <taxon>Candidatus Dormiibacterota</taxon>
        <taxon>Candidatus Dormibacteria</taxon>
        <taxon>Candidatus Aeolococcales</taxon>
        <taxon>Candidatus Aeolococcaceae</taxon>
        <taxon>Candidatus Aeolococcus</taxon>
    </lineage>
</organism>
<sequence>MGAEARSRRGAGIHAPLVPRQQVVVGAAPGGPPRAGVEVRVLLTGAAGQLGVDLQRRFASEPQHDLTPSDIGDLDVTDRDLVHQLIGELRPDLVLHVAAWTAVDACEGDPQRAWAVNALGSRHVAEASTRAGAHVVYVSTDYVFDGESDTPYVEWDHTNPRTVYGRSKLGGEREVLEGMVGAAVVRTSWLCGQHGSNMVKTILELSKGPAVLAFVDDQHGCPTFTDDLAGMIYRIAVARMSGVFHVTNQGATTWYQFARDVLEAAGRDPDRVKPITTAELVPPRPAPRPANSVLDNAVLRASGMGLLPEHRETLARTVDALVETGL</sequence>
<comment type="similarity">
    <text evidence="1 2">Belongs to the dTDP-4-dehydrorhamnose reductase family.</text>
</comment>
<comment type="caution">
    <text evidence="4">The sequence shown here is derived from an EMBL/GenBank/DDBJ whole genome shotgun (WGS) entry which is preliminary data.</text>
</comment>
<name>A0A2W5ZFU8_9BACT</name>
<dbReference type="Gene3D" id="3.40.50.720">
    <property type="entry name" value="NAD(P)-binding Rossmann-like Domain"/>
    <property type="match status" value="1"/>
</dbReference>